<evidence type="ECO:0000256" key="1">
    <source>
        <dbReference type="ARBA" id="ARBA00022857"/>
    </source>
</evidence>
<name>U4QXZ4_9FIRM</name>
<dbReference type="STRING" id="1330534.L323_17585"/>
<comment type="subunit">
    <text evidence="4">Homodimer.</text>
</comment>
<dbReference type="AlphaFoldDB" id="U4QXZ4"/>
<dbReference type="GO" id="GO:0050661">
    <property type="term" value="F:NADP binding"/>
    <property type="evidence" value="ECO:0007669"/>
    <property type="project" value="InterPro"/>
</dbReference>
<feature type="binding site" evidence="4 7">
    <location>
        <begin position="187"/>
        <end position="192"/>
    </location>
    <ligand>
        <name>NADP(+)</name>
        <dbReference type="ChEBI" id="CHEBI:58349"/>
    </ligand>
</feature>
<dbReference type="InterPro" id="IPR015895">
    <property type="entry name" value="4pyrrol_synth_GluRdtase_N"/>
</dbReference>
<dbReference type="NCBIfam" id="TIGR01035">
    <property type="entry name" value="hemA"/>
    <property type="match status" value="1"/>
</dbReference>
<dbReference type="Gene3D" id="3.40.50.720">
    <property type="entry name" value="NAD(P)-binding Rossmann-like Domain"/>
    <property type="match status" value="1"/>
</dbReference>
<comment type="catalytic activity">
    <reaction evidence="4">
        <text>(S)-4-amino-5-oxopentanoate + tRNA(Glu) + NADP(+) = L-glutamyl-tRNA(Glu) + NADPH + H(+)</text>
        <dbReference type="Rhea" id="RHEA:12344"/>
        <dbReference type="Rhea" id="RHEA-COMP:9663"/>
        <dbReference type="Rhea" id="RHEA-COMP:9680"/>
        <dbReference type="ChEBI" id="CHEBI:15378"/>
        <dbReference type="ChEBI" id="CHEBI:57501"/>
        <dbReference type="ChEBI" id="CHEBI:57783"/>
        <dbReference type="ChEBI" id="CHEBI:58349"/>
        <dbReference type="ChEBI" id="CHEBI:78442"/>
        <dbReference type="ChEBI" id="CHEBI:78520"/>
        <dbReference type="EC" id="1.2.1.70"/>
    </reaction>
</comment>
<dbReference type="Proteomes" id="UP000016860">
    <property type="component" value="Unassembled WGS sequence"/>
</dbReference>
<dbReference type="Gene3D" id="3.30.460.30">
    <property type="entry name" value="Glutamyl-tRNA reductase, N-terminal domain"/>
    <property type="match status" value="1"/>
</dbReference>
<accession>U4QXZ4</accession>
<reference evidence="11 12" key="1">
    <citation type="journal article" date="2013" name="Genome Announc.">
        <title>Draft Genome Sequence of the Cellulolytic Bacterium Clostridium papyrosolvens C7 (ATCC 700395).</title>
        <authorList>
            <person name="Zepeda V."/>
            <person name="Dassa B."/>
            <person name="Borovok I."/>
            <person name="Lamed R."/>
            <person name="Bayer E.A."/>
            <person name="Cate J.H."/>
        </authorList>
    </citation>
    <scope>NUCLEOTIDE SEQUENCE [LARGE SCALE GENOMIC DNA]</scope>
    <source>
        <strain evidence="11 12">C7</strain>
    </source>
</reference>
<gene>
    <name evidence="4" type="primary">hemA</name>
    <name evidence="11" type="ORF">L323_17585</name>
</gene>
<organism evidence="11 12">
    <name type="scientific">Ruminiclostridium papyrosolvens C7</name>
    <dbReference type="NCBI Taxonomy" id="1330534"/>
    <lineage>
        <taxon>Bacteria</taxon>
        <taxon>Bacillati</taxon>
        <taxon>Bacillota</taxon>
        <taxon>Clostridia</taxon>
        <taxon>Eubacteriales</taxon>
        <taxon>Oscillospiraceae</taxon>
        <taxon>Ruminiclostridium</taxon>
    </lineage>
</organism>
<feature type="domain" description="Quinate/shikimate 5-dehydrogenase/glutamyl-tRNA reductase" evidence="9">
    <location>
        <begin position="177"/>
        <end position="294"/>
    </location>
</feature>
<dbReference type="SUPFAM" id="SSF51735">
    <property type="entry name" value="NAD(P)-binding Rossmann-fold domains"/>
    <property type="match status" value="1"/>
</dbReference>
<dbReference type="InterPro" id="IPR036343">
    <property type="entry name" value="GluRdtase_N_sf"/>
</dbReference>
<proteinExistence type="inferred from homology"/>
<evidence type="ECO:0000256" key="5">
    <source>
        <dbReference type="PIRSR" id="PIRSR000445-1"/>
    </source>
</evidence>
<feature type="site" description="Important for activity" evidence="4 8">
    <location>
        <position position="98"/>
    </location>
</feature>
<dbReference type="EC" id="1.2.1.70" evidence="4"/>
<keyword evidence="3 4" id="KW-0627">Porphyrin biosynthesis</keyword>
<feature type="binding site" evidence="4 6">
    <location>
        <position position="119"/>
    </location>
    <ligand>
        <name>substrate</name>
    </ligand>
</feature>
<feature type="binding site" evidence="4 6">
    <location>
        <begin position="49"/>
        <end position="52"/>
    </location>
    <ligand>
        <name>substrate</name>
    </ligand>
</feature>
<dbReference type="Pfam" id="PF05201">
    <property type="entry name" value="GlutR_N"/>
    <property type="match status" value="1"/>
</dbReference>
<evidence type="ECO:0000259" key="9">
    <source>
        <dbReference type="Pfam" id="PF01488"/>
    </source>
</evidence>
<evidence type="ECO:0000313" key="11">
    <source>
        <dbReference type="EMBL" id="EPR09346.1"/>
    </source>
</evidence>
<dbReference type="OrthoDB" id="110209at2"/>
<dbReference type="PATRIC" id="fig|1330534.3.peg.3492"/>
<dbReference type="GO" id="GO:0019353">
    <property type="term" value="P:protoporphyrinogen IX biosynthetic process from glutamate"/>
    <property type="evidence" value="ECO:0007669"/>
    <property type="project" value="TreeGrafter"/>
</dbReference>
<feature type="binding site" evidence="4 6">
    <location>
        <begin position="113"/>
        <end position="115"/>
    </location>
    <ligand>
        <name>substrate</name>
    </ligand>
</feature>
<dbReference type="FunFam" id="3.30.460.30:FF:000001">
    <property type="entry name" value="Glutamyl-tRNA reductase"/>
    <property type="match status" value="1"/>
</dbReference>
<dbReference type="InterPro" id="IPR000343">
    <property type="entry name" value="4pyrrol_synth_GluRdtase"/>
</dbReference>
<comment type="function">
    <text evidence="4">Catalyzes the NADPH-dependent reduction of glutamyl-tRNA(Glu) to glutamate 1-semialdehyde (GSA).</text>
</comment>
<feature type="active site" description="Nucleophile" evidence="4 5">
    <location>
        <position position="50"/>
    </location>
</feature>
<evidence type="ECO:0000259" key="10">
    <source>
        <dbReference type="Pfam" id="PF05201"/>
    </source>
</evidence>
<dbReference type="EMBL" id="ATAY01000088">
    <property type="protein sequence ID" value="EPR09346.1"/>
    <property type="molecule type" value="Genomic_DNA"/>
</dbReference>
<dbReference type="PANTHER" id="PTHR43013">
    <property type="entry name" value="GLUTAMYL-TRNA REDUCTASE"/>
    <property type="match status" value="1"/>
</dbReference>
<dbReference type="GO" id="GO:0008883">
    <property type="term" value="F:glutamyl-tRNA reductase activity"/>
    <property type="evidence" value="ECO:0007669"/>
    <property type="project" value="UniProtKB-UniRule"/>
</dbReference>
<comment type="pathway">
    <text evidence="4">Porphyrin-containing compound metabolism; protoporphyrin-IX biosynthesis; 5-aminolevulinate from L-glutamyl-tRNA(Glu): step 1/2.</text>
</comment>
<dbReference type="PROSITE" id="PS00747">
    <property type="entry name" value="GLUTR"/>
    <property type="match status" value="1"/>
</dbReference>
<protein>
    <recommendedName>
        <fullName evidence="4">Glutamyl-tRNA reductase</fullName>
        <shortName evidence="4">GluTR</shortName>
        <ecNumber evidence="4">1.2.1.70</ecNumber>
    </recommendedName>
</protein>
<dbReference type="CDD" id="cd05213">
    <property type="entry name" value="NAD_bind_Glutamyl_tRNA_reduct"/>
    <property type="match status" value="1"/>
</dbReference>
<evidence type="ECO:0000256" key="7">
    <source>
        <dbReference type="PIRSR" id="PIRSR000445-3"/>
    </source>
</evidence>
<dbReference type="InterPro" id="IPR006151">
    <property type="entry name" value="Shikm_DH/Glu-tRNA_Rdtase"/>
</dbReference>
<evidence type="ECO:0000256" key="8">
    <source>
        <dbReference type="PIRSR" id="PIRSR000445-4"/>
    </source>
</evidence>
<dbReference type="InterPro" id="IPR018214">
    <property type="entry name" value="GluRdtase_CS"/>
</dbReference>
<dbReference type="PIRSF" id="PIRSF000445">
    <property type="entry name" value="4pyrrol_synth_GluRdtase"/>
    <property type="match status" value="1"/>
</dbReference>
<dbReference type="Pfam" id="PF01488">
    <property type="entry name" value="Shikimate_DH"/>
    <property type="match status" value="1"/>
</dbReference>
<evidence type="ECO:0000313" key="12">
    <source>
        <dbReference type="Proteomes" id="UP000016860"/>
    </source>
</evidence>
<dbReference type="RefSeq" id="WP_020816904.1">
    <property type="nucleotide sequence ID" value="NZ_ATAY01000088.1"/>
</dbReference>
<dbReference type="InterPro" id="IPR036291">
    <property type="entry name" value="NAD(P)-bd_dom_sf"/>
</dbReference>
<comment type="similarity">
    <text evidence="4">Belongs to the glutamyl-tRNA reductase family.</text>
</comment>
<evidence type="ECO:0000256" key="2">
    <source>
        <dbReference type="ARBA" id="ARBA00023002"/>
    </source>
</evidence>
<feature type="binding site" evidence="4 6">
    <location>
        <position position="108"/>
    </location>
    <ligand>
        <name>substrate</name>
    </ligand>
</feature>
<comment type="domain">
    <text evidence="4">Possesses an unusual extended V-shaped dimeric structure with each monomer consisting of three distinct domains arranged along a curved 'spinal' alpha-helix. The N-terminal catalytic domain specifically recognizes the glutamate moiety of the substrate. The second domain is the NADPH-binding domain, and the third C-terminal domain is responsible for dimerization.</text>
</comment>
<comment type="miscellaneous">
    <text evidence="4">During catalysis, the active site Cys acts as a nucleophile attacking the alpha-carbonyl group of tRNA-bound glutamate with the formation of a thioester intermediate between enzyme and glutamate, and the concomitant release of tRNA(Glu). The thioester intermediate is finally reduced by direct hydride transfer from NADPH, to form the product GSA.</text>
</comment>
<sequence>MSIISTSLDYKSAAIDVRERFSYTSTRIREILRSIKAADGVSGAVLLCTCNRTELYISGENIENLNPALLLCQLSGVGDHNLLMPLFSIRYDSEAIFHLMEVACGLQSMVFFEDQIITQVKYAAAIAREEKTIDSTLETLFRLGITAAKKAKTEIKIKAVPTSAAESAITELSKKYCFSEKRVLVIGNGEIGRLCCKKLIELGADVTITLRKYKHGDIIVPIGCSTISYDEREEFLSSSDVVISATTSPHFTITCDMVEKLERRPELFVDLALPRDIEPGISQIPGVESYNLDRFYTDFSVLNQKEVSEIKEIIHHYNLQFEKWKNYHRKARLVNNMNRINVNY</sequence>
<dbReference type="UniPathway" id="UPA00251">
    <property type="reaction ID" value="UER00316"/>
</dbReference>
<comment type="caution">
    <text evidence="11">The sequence shown here is derived from an EMBL/GenBank/DDBJ whole genome shotgun (WGS) entry which is preliminary data.</text>
</comment>
<evidence type="ECO:0000256" key="4">
    <source>
        <dbReference type="HAMAP-Rule" id="MF_00087"/>
    </source>
</evidence>
<keyword evidence="2 4" id="KW-0560">Oxidoreductase</keyword>
<evidence type="ECO:0000256" key="3">
    <source>
        <dbReference type="ARBA" id="ARBA00023244"/>
    </source>
</evidence>
<feature type="domain" description="Glutamyl-tRNA reductase N-terminal" evidence="10">
    <location>
        <begin position="7"/>
        <end position="154"/>
    </location>
</feature>
<evidence type="ECO:0000256" key="6">
    <source>
        <dbReference type="PIRSR" id="PIRSR000445-2"/>
    </source>
</evidence>
<keyword evidence="1 4" id="KW-0521">NADP</keyword>
<dbReference type="HAMAP" id="MF_00087">
    <property type="entry name" value="Glu_tRNA_reductase"/>
    <property type="match status" value="1"/>
</dbReference>
<dbReference type="SUPFAM" id="SSF69742">
    <property type="entry name" value="Glutamyl tRNA-reductase catalytic, N-terminal domain"/>
    <property type="match status" value="1"/>
</dbReference>
<dbReference type="PANTHER" id="PTHR43013:SF1">
    <property type="entry name" value="GLUTAMYL-TRNA REDUCTASE"/>
    <property type="match status" value="1"/>
</dbReference>